<reference evidence="1 2" key="1">
    <citation type="submission" date="2019-05" db="EMBL/GenBank/DDBJ databases">
        <title>Another draft genome of Portunus trituberculatus and its Hox gene families provides insights of decapod evolution.</title>
        <authorList>
            <person name="Jeong J.-H."/>
            <person name="Song I."/>
            <person name="Kim S."/>
            <person name="Choi T."/>
            <person name="Kim D."/>
            <person name="Ryu S."/>
            <person name="Kim W."/>
        </authorList>
    </citation>
    <scope>NUCLEOTIDE SEQUENCE [LARGE SCALE GENOMIC DNA]</scope>
    <source>
        <tissue evidence="1">Muscle</tissue>
    </source>
</reference>
<sequence>MDGKKDFPPALSHTRFLEHYSTHSDAILVFTDGTDGVGFSVVFFSFYRSGSLPSVASVFTAELSAIVLALQICYHLGAFPLPAFLRLTPALV</sequence>
<evidence type="ECO:0008006" key="3">
    <source>
        <dbReference type="Google" id="ProtNLM"/>
    </source>
</evidence>
<evidence type="ECO:0000313" key="1">
    <source>
        <dbReference type="EMBL" id="MPC35495.1"/>
    </source>
</evidence>
<comment type="caution">
    <text evidence="1">The sequence shown here is derived from an EMBL/GenBank/DDBJ whole genome shotgun (WGS) entry which is preliminary data.</text>
</comment>
<organism evidence="1 2">
    <name type="scientific">Portunus trituberculatus</name>
    <name type="common">Swimming crab</name>
    <name type="synonym">Neptunus trituberculatus</name>
    <dbReference type="NCBI Taxonomy" id="210409"/>
    <lineage>
        <taxon>Eukaryota</taxon>
        <taxon>Metazoa</taxon>
        <taxon>Ecdysozoa</taxon>
        <taxon>Arthropoda</taxon>
        <taxon>Crustacea</taxon>
        <taxon>Multicrustacea</taxon>
        <taxon>Malacostraca</taxon>
        <taxon>Eumalacostraca</taxon>
        <taxon>Eucarida</taxon>
        <taxon>Decapoda</taxon>
        <taxon>Pleocyemata</taxon>
        <taxon>Brachyura</taxon>
        <taxon>Eubrachyura</taxon>
        <taxon>Portunoidea</taxon>
        <taxon>Portunidae</taxon>
        <taxon>Portuninae</taxon>
        <taxon>Portunus</taxon>
    </lineage>
</organism>
<name>A0A5B7EQ20_PORTR</name>
<proteinExistence type="predicted"/>
<accession>A0A5B7EQ20</accession>
<protein>
    <recommendedName>
        <fullName evidence="3">RNase H type-1 domain-containing protein</fullName>
    </recommendedName>
</protein>
<evidence type="ECO:0000313" key="2">
    <source>
        <dbReference type="Proteomes" id="UP000324222"/>
    </source>
</evidence>
<keyword evidence="2" id="KW-1185">Reference proteome</keyword>
<dbReference type="EMBL" id="VSRR010003290">
    <property type="protein sequence ID" value="MPC35495.1"/>
    <property type="molecule type" value="Genomic_DNA"/>
</dbReference>
<dbReference type="Proteomes" id="UP000324222">
    <property type="component" value="Unassembled WGS sequence"/>
</dbReference>
<dbReference type="AlphaFoldDB" id="A0A5B7EQ20"/>
<gene>
    <name evidence="1" type="ORF">E2C01_028919</name>
</gene>